<comment type="similarity">
    <text evidence="2 6">Belongs to the fungal hydrophobin family.</text>
</comment>
<evidence type="ECO:0000256" key="2">
    <source>
        <dbReference type="ARBA" id="ARBA00010446"/>
    </source>
</evidence>
<keyword evidence="4 6" id="KW-0964">Secreted</keyword>
<organism evidence="7 8">
    <name type="scientific">Galerina marginata (strain CBS 339.88)</name>
    <dbReference type="NCBI Taxonomy" id="685588"/>
    <lineage>
        <taxon>Eukaryota</taxon>
        <taxon>Fungi</taxon>
        <taxon>Dikarya</taxon>
        <taxon>Basidiomycota</taxon>
        <taxon>Agaricomycotina</taxon>
        <taxon>Agaricomycetes</taxon>
        <taxon>Agaricomycetidae</taxon>
        <taxon>Agaricales</taxon>
        <taxon>Agaricineae</taxon>
        <taxon>Strophariaceae</taxon>
        <taxon>Galerina</taxon>
    </lineage>
</organism>
<feature type="chain" id="PRO_5013984503" description="Hydrophobin" evidence="6">
    <location>
        <begin position="22"/>
        <end position="96"/>
    </location>
</feature>
<keyword evidence="6" id="KW-0732">Signal</keyword>
<dbReference type="HOGENOM" id="CLU_2359896_0_0_1"/>
<reference evidence="8" key="1">
    <citation type="journal article" date="2014" name="Proc. Natl. Acad. Sci. U.S.A.">
        <title>Extensive sampling of basidiomycete genomes demonstrates inadequacy of the white-rot/brown-rot paradigm for wood decay fungi.</title>
        <authorList>
            <person name="Riley R."/>
            <person name="Salamov A.A."/>
            <person name="Brown D.W."/>
            <person name="Nagy L.G."/>
            <person name="Floudas D."/>
            <person name="Held B.W."/>
            <person name="Levasseur A."/>
            <person name="Lombard V."/>
            <person name="Morin E."/>
            <person name="Otillar R."/>
            <person name="Lindquist E.A."/>
            <person name="Sun H."/>
            <person name="LaButti K.M."/>
            <person name="Schmutz J."/>
            <person name="Jabbour D."/>
            <person name="Luo H."/>
            <person name="Baker S.E."/>
            <person name="Pisabarro A.G."/>
            <person name="Walton J.D."/>
            <person name="Blanchette R.A."/>
            <person name="Henrissat B."/>
            <person name="Martin F."/>
            <person name="Cullen D."/>
            <person name="Hibbett D.S."/>
            <person name="Grigoriev I.V."/>
        </authorList>
    </citation>
    <scope>NUCLEOTIDE SEQUENCE [LARGE SCALE GENOMIC DNA]</scope>
    <source>
        <strain evidence="8">CBS 339.88</strain>
    </source>
</reference>
<keyword evidence="8" id="KW-1185">Reference proteome</keyword>
<dbReference type="Pfam" id="PF01185">
    <property type="entry name" value="Hydrophobin"/>
    <property type="match status" value="1"/>
</dbReference>
<keyword evidence="5 6" id="KW-1015">Disulfide bond</keyword>
<comment type="subcellular location">
    <subcellularLocation>
        <location evidence="1 6">Secreted</location>
        <location evidence="1 6">Cell wall</location>
    </subcellularLocation>
</comment>
<dbReference type="AlphaFoldDB" id="A0A067SGQ1"/>
<feature type="signal peptide" evidence="6">
    <location>
        <begin position="1"/>
        <end position="21"/>
    </location>
</feature>
<evidence type="ECO:0000313" key="8">
    <source>
        <dbReference type="Proteomes" id="UP000027222"/>
    </source>
</evidence>
<evidence type="ECO:0000256" key="1">
    <source>
        <dbReference type="ARBA" id="ARBA00004191"/>
    </source>
</evidence>
<protein>
    <recommendedName>
        <fullName evidence="6">Hydrophobin</fullName>
    </recommendedName>
</protein>
<evidence type="ECO:0000256" key="4">
    <source>
        <dbReference type="ARBA" id="ARBA00022525"/>
    </source>
</evidence>
<dbReference type="CDD" id="cd23507">
    <property type="entry name" value="hydrophobin_I"/>
    <property type="match status" value="1"/>
</dbReference>
<evidence type="ECO:0000256" key="3">
    <source>
        <dbReference type="ARBA" id="ARBA00022512"/>
    </source>
</evidence>
<name>A0A067SGQ1_GALM3</name>
<sequence length="96" mass="9429">MFISASSVLCLILSVSSLVTANGLACTPLCCSSVLSASDPAAQALLGLLGIPGSPTGPIGSNCKALGLLGSKCTGTILCCMNNSYNGAIAYGCVKQ</sequence>
<dbReference type="SMART" id="SM00075">
    <property type="entry name" value="HYDRO"/>
    <property type="match status" value="1"/>
</dbReference>
<evidence type="ECO:0000256" key="6">
    <source>
        <dbReference type="RuleBase" id="RU365009"/>
    </source>
</evidence>
<dbReference type="Proteomes" id="UP000027222">
    <property type="component" value="Unassembled WGS sequence"/>
</dbReference>
<dbReference type="InterPro" id="IPR001338">
    <property type="entry name" value="Class_I_Hydrophobin"/>
</dbReference>
<evidence type="ECO:0000313" key="7">
    <source>
        <dbReference type="EMBL" id="KDR69197.1"/>
    </source>
</evidence>
<gene>
    <name evidence="7" type="ORF">GALMADRAFT_145599</name>
</gene>
<evidence type="ECO:0000256" key="5">
    <source>
        <dbReference type="ARBA" id="ARBA00023157"/>
    </source>
</evidence>
<proteinExistence type="inferred from homology"/>
<keyword evidence="3 6" id="KW-0134">Cell wall</keyword>
<dbReference type="GO" id="GO:0009277">
    <property type="term" value="C:fungal-type cell wall"/>
    <property type="evidence" value="ECO:0007669"/>
    <property type="project" value="InterPro"/>
</dbReference>
<dbReference type="EMBL" id="KL142403">
    <property type="protein sequence ID" value="KDR69197.1"/>
    <property type="molecule type" value="Genomic_DNA"/>
</dbReference>
<dbReference type="GO" id="GO:0005199">
    <property type="term" value="F:structural constituent of cell wall"/>
    <property type="evidence" value="ECO:0007669"/>
    <property type="project" value="InterPro"/>
</dbReference>
<accession>A0A067SGQ1</accession>